<protein>
    <submittedName>
        <fullName evidence="8">RNA polymerase sigma factor</fullName>
    </submittedName>
</protein>
<dbReference type="InterPro" id="IPR014284">
    <property type="entry name" value="RNA_pol_sigma-70_dom"/>
</dbReference>
<sequence length="217" mass="23240">MSNEPDVDRPARVVRRALRAGDQDAFAELFRVDADAVFTLAHRLTGSWSAAEDVTSETFLAAWRGRLRIADDDRPLRPWLLGIAAHQSMNARRGARRRLGFLAHRQGPGAGVVEDFADEAASRLDDAAALARAAEAVRLLPAHEATVLGLCVWSGLSYAEAAEALGVPVGTVRSRLSRARTRLRAPTEPGKLPGEPPGDPAAATTARGTHDSRGGQR</sequence>
<dbReference type="Pfam" id="PF04542">
    <property type="entry name" value="Sigma70_r2"/>
    <property type="match status" value="1"/>
</dbReference>
<proteinExistence type="inferred from homology"/>
<dbReference type="Gene3D" id="1.10.1740.10">
    <property type="match status" value="1"/>
</dbReference>
<reference evidence="8" key="1">
    <citation type="submission" date="2023-06" db="EMBL/GenBank/DDBJ databases">
        <title>Draft genome sequence of Nocardioides sp. SOB77.</title>
        <authorList>
            <person name="Zhang G."/>
        </authorList>
    </citation>
    <scope>NUCLEOTIDE SEQUENCE</scope>
    <source>
        <strain evidence="8">SOB77</strain>
    </source>
</reference>
<keyword evidence="9" id="KW-1185">Reference proteome</keyword>
<organism evidence="8 9">
    <name type="scientific">Nocardioides oceani</name>
    <dbReference type="NCBI Taxonomy" id="3058369"/>
    <lineage>
        <taxon>Bacteria</taxon>
        <taxon>Bacillati</taxon>
        <taxon>Actinomycetota</taxon>
        <taxon>Actinomycetes</taxon>
        <taxon>Propionibacteriales</taxon>
        <taxon>Nocardioidaceae</taxon>
        <taxon>Nocardioides</taxon>
    </lineage>
</organism>
<accession>A0ABT8FLJ7</accession>
<dbReference type="Proteomes" id="UP001168620">
    <property type="component" value="Unassembled WGS sequence"/>
</dbReference>
<evidence type="ECO:0000259" key="7">
    <source>
        <dbReference type="Pfam" id="PF08281"/>
    </source>
</evidence>
<dbReference type="NCBIfam" id="TIGR02937">
    <property type="entry name" value="sigma70-ECF"/>
    <property type="match status" value="1"/>
</dbReference>
<dbReference type="PANTHER" id="PTHR43133">
    <property type="entry name" value="RNA POLYMERASE ECF-TYPE SIGMA FACTO"/>
    <property type="match status" value="1"/>
</dbReference>
<comment type="similarity">
    <text evidence="1">Belongs to the sigma-70 factor family. ECF subfamily.</text>
</comment>
<gene>
    <name evidence="8" type="ORF">QWY28_21485</name>
</gene>
<name>A0ABT8FLJ7_9ACTN</name>
<dbReference type="EMBL" id="JAUHJQ010000015">
    <property type="protein sequence ID" value="MDN4175551.1"/>
    <property type="molecule type" value="Genomic_DNA"/>
</dbReference>
<dbReference type="SUPFAM" id="SSF88946">
    <property type="entry name" value="Sigma2 domain of RNA polymerase sigma factors"/>
    <property type="match status" value="1"/>
</dbReference>
<dbReference type="RefSeq" id="WP_300954903.1">
    <property type="nucleotide sequence ID" value="NZ_JAUHJQ010000015.1"/>
</dbReference>
<feature type="domain" description="RNA polymerase sigma-70 region 2" evidence="6">
    <location>
        <begin position="34"/>
        <end position="98"/>
    </location>
</feature>
<evidence type="ECO:0000256" key="2">
    <source>
        <dbReference type="ARBA" id="ARBA00023015"/>
    </source>
</evidence>
<feature type="compositionally biased region" description="Basic and acidic residues" evidence="5">
    <location>
        <begin position="208"/>
        <end position="217"/>
    </location>
</feature>
<dbReference type="PANTHER" id="PTHR43133:SF25">
    <property type="entry name" value="RNA POLYMERASE SIGMA FACTOR RFAY-RELATED"/>
    <property type="match status" value="1"/>
</dbReference>
<dbReference type="InterPro" id="IPR013325">
    <property type="entry name" value="RNA_pol_sigma_r2"/>
</dbReference>
<dbReference type="InterPro" id="IPR036388">
    <property type="entry name" value="WH-like_DNA-bd_sf"/>
</dbReference>
<keyword evidence="2" id="KW-0805">Transcription regulation</keyword>
<dbReference type="InterPro" id="IPR013249">
    <property type="entry name" value="RNA_pol_sigma70_r4_t2"/>
</dbReference>
<keyword evidence="4" id="KW-0804">Transcription</keyword>
<dbReference type="InterPro" id="IPR007627">
    <property type="entry name" value="RNA_pol_sigma70_r2"/>
</dbReference>
<keyword evidence="3" id="KW-0731">Sigma factor</keyword>
<dbReference type="Gene3D" id="1.10.10.10">
    <property type="entry name" value="Winged helix-like DNA-binding domain superfamily/Winged helix DNA-binding domain"/>
    <property type="match status" value="1"/>
</dbReference>
<dbReference type="InterPro" id="IPR039425">
    <property type="entry name" value="RNA_pol_sigma-70-like"/>
</dbReference>
<evidence type="ECO:0000256" key="4">
    <source>
        <dbReference type="ARBA" id="ARBA00023163"/>
    </source>
</evidence>
<evidence type="ECO:0000313" key="9">
    <source>
        <dbReference type="Proteomes" id="UP001168620"/>
    </source>
</evidence>
<evidence type="ECO:0000256" key="3">
    <source>
        <dbReference type="ARBA" id="ARBA00023082"/>
    </source>
</evidence>
<evidence type="ECO:0000259" key="6">
    <source>
        <dbReference type="Pfam" id="PF04542"/>
    </source>
</evidence>
<evidence type="ECO:0000256" key="5">
    <source>
        <dbReference type="SAM" id="MobiDB-lite"/>
    </source>
</evidence>
<dbReference type="CDD" id="cd06171">
    <property type="entry name" value="Sigma70_r4"/>
    <property type="match status" value="1"/>
</dbReference>
<feature type="region of interest" description="Disordered" evidence="5">
    <location>
        <begin position="176"/>
        <end position="217"/>
    </location>
</feature>
<dbReference type="InterPro" id="IPR013324">
    <property type="entry name" value="RNA_pol_sigma_r3/r4-like"/>
</dbReference>
<comment type="caution">
    <text evidence="8">The sequence shown here is derived from an EMBL/GenBank/DDBJ whole genome shotgun (WGS) entry which is preliminary data.</text>
</comment>
<evidence type="ECO:0000313" key="8">
    <source>
        <dbReference type="EMBL" id="MDN4175551.1"/>
    </source>
</evidence>
<feature type="domain" description="RNA polymerase sigma factor 70 region 4 type 2" evidence="7">
    <location>
        <begin position="134"/>
        <end position="183"/>
    </location>
</feature>
<evidence type="ECO:0000256" key="1">
    <source>
        <dbReference type="ARBA" id="ARBA00010641"/>
    </source>
</evidence>
<dbReference type="Pfam" id="PF08281">
    <property type="entry name" value="Sigma70_r4_2"/>
    <property type="match status" value="1"/>
</dbReference>
<dbReference type="SUPFAM" id="SSF88659">
    <property type="entry name" value="Sigma3 and sigma4 domains of RNA polymerase sigma factors"/>
    <property type="match status" value="1"/>
</dbReference>